<feature type="compositionally biased region" description="Basic and acidic residues" evidence="1">
    <location>
        <begin position="71"/>
        <end position="92"/>
    </location>
</feature>
<protein>
    <submittedName>
        <fullName evidence="2">Uncharacterized protein</fullName>
    </submittedName>
</protein>
<name>A0A348FYE1_9HYPH</name>
<organism evidence="2 3">
    <name type="scientific">Blastochloris tepida</name>
    <dbReference type="NCBI Taxonomy" id="2233851"/>
    <lineage>
        <taxon>Bacteria</taxon>
        <taxon>Pseudomonadati</taxon>
        <taxon>Pseudomonadota</taxon>
        <taxon>Alphaproteobacteria</taxon>
        <taxon>Hyphomicrobiales</taxon>
        <taxon>Blastochloridaceae</taxon>
        <taxon>Blastochloris</taxon>
    </lineage>
</organism>
<evidence type="ECO:0000256" key="1">
    <source>
        <dbReference type="SAM" id="MobiDB-lite"/>
    </source>
</evidence>
<keyword evidence="3" id="KW-1185">Reference proteome</keyword>
<dbReference type="EMBL" id="AP018907">
    <property type="protein sequence ID" value="BBF92324.1"/>
    <property type="molecule type" value="Genomic_DNA"/>
</dbReference>
<feature type="region of interest" description="Disordered" evidence="1">
    <location>
        <begin position="71"/>
        <end position="125"/>
    </location>
</feature>
<proteinExistence type="predicted"/>
<accession>A0A348FYE1</accession>
<evidence type="ECO:0000313" key="3">
    <source>
        <dbReference type="Proteomes" id="UP000266934"/>
    </source>
</evidence>
<dbReference type="AlphaFoldDB" id="A0A348FYE1"/>
<gene>
    <name evidence="2" type="ORF">BLTE_10090</name>
</gene>
<feature type="compositionally biased region" description="Basic and acidic residues" evidence="1">
    <location>
        <begin position="34"/>
        <end position="55"/>
    </location>
</feature>
<feature type="compositionally biased region" description="Basic and acidic residues" evidence="1">
    <location>
        <begin position="1"/>
        <end position="14"/>
    </location>
</feature>
<sequence>MQADDKIGRQERAVGRHARHPIDVGCIGRGPIEAGEHTGERARKARHAVRDDRQRGTKTYRIAIGIDHERCAGRPQHRDHAVQQRHPADPDQRLVAAPHAAREAAREHKAKSRGMIDAVPRGHHQ</sequence>
<dbReference type="KEGG" id="blag:BLTE_10090"/>
<dbReference type="Proteomes" id="UP000266934">
    <property type="component" value="Chromosome"/>
</dbReference>
<reference evidence="2 3" key="1">
    <citation type="submission" date="2018-08" db="EMBL/GenBank/DDBJ databases">
        <title>Complete genome sequencing of Blastochloris tepida GI.</title>
        <authorList>
            <person name="Tsukatani Y."/>
            <person name="Mori H."/>
        </authorList>
    </citation>
    <scope>NUCLEOTIDE SEQUENCE [LARGE SCALE GENOMIC DNA]</scope>
    <source>
        <strain evidence="2 3">GI</strain>
    </source>
</reference>
<feature type="region of interest" description="Disordered" evidence="1">
    <location>
        <begin position="1"/>
        <end position="56"/>
    </location>
</feature>
<evidence type="ECO:0000313" key="2">
    <source>
        <dbReference type="EMBL" id="BBF92324.1"/>
    </source>
</evidence>